<feature type="transmembrane region" description="Helical" evidence="6">
    <location>
        <begin position="76"/>
        <end position="93"/>
    </location>
</feature>
<feature type="transmembrane region" description="Helical" evidence="6">
    <location>
        <begin position="197"/>
        <end position="218"/>
    </location>
</feature>
<dbReference type="InterPro" id="IPR036259">
    <property type="entry name" value="MFS_trans_sf"/>
</dbReference>
<keyword evidence="9" id="KW-1185">Reference proteome</keyword>
<dbReference type="GO" id="GO:0016020">
    <property type="term" value="C:membrane"/>
    <property type="evidence" value="ECO:0007669"/>
    <property type="project" value="UniProtKB-SubCell"/>
</dbReference>
<keyword evidence="5 6" id="KW-0472">Membrane</keyword>
<evidence type="ECO:0000259" key="7">
    <source>
        <dbReference type="PROSITE" id="PS50850"/>
    </source>
</evidence>
<evidence type="ECO:0000313" key="9">
    <source>
        <dbReference type="Proteomes" id="UP001566132"/>
    </source>
</evidence>
<dbReference type="AlphaFoldDB" id="A0ABD1E7Z0"/>
<evidence type="ECO:0000256" key="3">
    <source>
        <dbReference type="ARBA" id="ARBA00022692"/>
    </source>
</evidence>
<accession>A0ABD1E7Z0</accession>
<evidence type="ECO:0000256" key="6">
    <source>
        <dbReference type="SAM" id="Phobius"/>
    </source>
</evidence>
<keyword evidence="3 6" id="KW-0812">Transmembrane</keyword>
<feature type="transmembrane region" description="Helical" evidence="6">
    <location>
        <begin position="32"/>
        <end position="56"/>
    </location>
</feature>
<feature type="transmembrane region" description="Helical" evidence="6">
    <location>
        <begin position="100"/>
        <end position="117"/>
    </location>
</feature>
<reference evidence="8 9" key="1">
    <citation type="submission" date="2024-05" db="EMBL/GenBank/DDBJ databases">
        <title>Genetic variation in Jamaican populations of the coffee berry borer (Hypothenemus hampei).</title>
        <authorList>
            <person name="Errbii M."/>
            <person name="Myrie A."/>
        </authorList>
    </citation>
    <scope>NUCLEOTIDE SEQUENCE [LARGE SCALE GENOMIC DNA]</scope>
    <source>
        <strain evidence="8">JA-Hopewell-2020-01-JO</strain>
        <tissue evidence="8">Whole body</tissue>
    </source>
</reference>
<proteinExistence type="predicted"/>
<dbReference type="PANTHER" id="PTHR23511">
    <property type="entry name" value="SYNAPTIC VESICLE GLYCOPROTEIN 2"/>
    <property type="match status" value="1"/>
</dbReference>
<evidence type="ECO:0000256" key="5">
    <source>
        <dbReference type="ARBA" id="ARBA00023136"/>
    </source>
</evidence>
<evidence type="ECO:0000256" key="2">
    <source>
        <dbReference type="ARBA" id="ARBA00022448"/>
    </source>
</evidence>
<evidence type="ECO:0000313" key="8">
    <source>
        <dbReference type="EMBL" id="KAL1490782.1"/>
    </source>
</evidence>
<feature type="transmembrane region" description="Helical" evidence="6">
    <location>
        <begin position="428"/>
        <end position="448"/>
    </location>
</feature>
<dbReference type="InterPro" id="IPR020846">
    <property type="entry name" value="MFS_dom"/>
</dbReference>
<evidence type="ECO:0000256" key="4">
    <source>
        <dbReference type="ARBA" id="ARBA00022989"/>
    </source>
</evidence>
<feature type="transmembrane region" description="Helical" evidence="6">
    <location>
        <begin position="161"/>
        <end position="185"/>
    </location>
</feature>
<feature type="domain" description="Major facilitator superfamily (MFS) profile" evidence="7">
    <location>
        <begin position="34"/>
        <end position="509"/>
    </location>
</feature>
<dbReference type="Pfam" id="PF07690">
    <property type="entry name" value="MFS_1"/>
    <property type="match status" value="1"/>
</dbReference>
<dbReference type="EMBL" id="JBDJPC010000010">
    <property type="protein sequence ID" value="KAL1490782.1"/>
    <property type="molecule type" value="Genomic_DNA"/>
</dbReference>
<feature type="transmembrane region" description="Helical" evidence="6">
    <location>
        <begin position="369"/>
        <end position="390"/>
    </location>
</feature>
<name>A0ABD1E7Z0_HYPHA</name>
<protein>
    <recommendedName>
        <fullName evidence="7">Major facilitator superfamily (MFS) profile domain-containing protein</fullName>
    </recommendedName>
</protein>
<gene>
    <name evidence="8" type="ORF">ABEB36_013420</name>
</gene>
<feature type="transmembrane region" description="Helical" evidence="6">
    <location>
        <begin position="129"/>
        <end position="149"/>
    </location>
</feature>
<dbReference type="Proteomes" id="UP001566132">
    <property type="component" value="Unassembled WGS sequence"/>
</dbReference>
<dbReference type="SUPFAM" id="SSF103473">
    <property type="entry name" value="MFS general substrate transporter"/>
    <property type="match status" value="1"/>
</dbReference>
<feature type="transmembrane region" description="Helical" evidence="6">
    <location>
        <begin position="487"/>
        <end position="504"/>
    </location>
</feature>
<dbReference type="InterPro" id="IPR011701">
    <property type="entry name" value="MFS"/>
</dbReference>
<feature type="transmembrane region" description="Helical" evidence="6">
    <location>
        <begin position="455"/>
        <end position="475"/>
    </location>
</feature>
<dbReference type="PANTHER" id="PTHR23511:SF36">
    <property type="entry name" value="EG:BACR7A4.13 PROTEIN-RELATED"/>
    <property type="match status" value="1"/>
</dbReference>
<feature type="transmembrane region" description="Helical" evidence="6">
    <location>
        <begin position="397"/>
        <end position="416"/>
    </location>
</feature>
<dbReference type="Gene3D" id="1.20.1250.20">
    <property type="entry name" value="MFS general substrate transporter like domains"/>
    <property type="match status" value="1"/>
</dbReference>
<sequence>MTLNTDHQTEKIEKPADFQTAISATKFGCYNVILLLVCLPAAFAVQFESTLISYIIPAAACDLNLSITQKGLLNSMPFFGMIATGLLTGFLLDTLGRRKILFTGFCIHLFVTLARSLSQSVAFLQAFQFFGGCLTGGFYVALTTYILEFHATEHRGRVQMIFAMLFSVGNIVIPLLSSAILPLNLNLHLPMLDFHSWNLLILITSCNPLFSVIAFYFLPETPKFLMSTGKNEEALNVFRNMYKLNTRNVKHEYPVKSLIEEITNNQDSATNKTSLMEYIKTGWEQIMPLFGKQYGLKLLLVCSVESMFLVGINSFRLYLPQIFQANHEYKLTHNGTSSALCHILGSLNLLPKNEGDACVVNLDDSFQVYLNSMIIAAVTMFAYASAGFLINWFGKKPLLGILGILASLSAFCLYFAPNITVTLTLASLYLACCGVCFDIFLSIIVVIFPTSSRAMAISVALCSGRGLTTLGNMIVPLLVKIGCAPPFIFWGCVIFTALALSFVLPTTGQEDMK</sequence>
<keyword evidence="4 6" id="KW-1133">Transmembrane helix</keyword>
<keyword evidence="2" id="KW-0813">Transport</keyword>
<comment type="caution">
    <text evidence="8">The sequence shown here is derived from an EMBL/GenBank/DDBJ whole genome shotgun (WGS) entry which is preliminary data.</text>
</comment>
<organism evidence="8 9">
    <name type="scientific">Hypothenemus hampei</name>
    <name type="common">Coffee berry borer</name>
    <dbReference type="NCBI Taxonomy" id="57062"/>
    <lineage>
        <taxon>Eukaryota</taxon>
        <taxon>Metazoa</taxon>
        <taxon>Ecdysozoa</taxon>
        <taxon>Arthropoda</taxon>
        <taxon>Hexapoda</taxon>
        <taxon>Insecta</taxon>
        <taxon>Pterygota</taxon>
        <taxon>Neoptera</taxon>
        <taxon>Endopterygota</taxon>
        <taxon>Coleoptera</taxon>
        <taxon>Polyphaga</taxon>
        <taxon>Cucujiformia</taxon>
        <taxon>Curculionidae</taxon>
        <taxon>Scolytinae</taxon>
        <taxon>Hypothenemus</taxon>
    </lineage>
</organism>
<dbReference type="PROSITE" id="PS50850">
    <property type="entry name" value="MFS"/>
    <property type="match status" value="1"/>
</dbReference>
<comment type="subcellular location">
    <subcellularLocation>
        <location evidence="1">Membrane</location>
        <topology evidence="1">Multi-pass membrane protein</topology>
    </subcellularLocation>
</comment>
<evidence type="ECO:0000256" key="1">
    <source>
        <dbReference type="ARBA" id="ARBA00004141"/>
    </source>
</evidence>
<feature type="transmembrane region" description="Helical" evidence="6">
    <location>
        <begin position="298"/>
        <end position="319"/>
    </location>
</feature>